<feature type="transmembrane region" description="Helical" evidence="1">
    <location>
        <begin position="182"/>
        <end position="205"/>
    </location>
</feature>
<keyword evidence="3" id="KW-1185">Reference proteome</keyword>
<feature type="transmembrane region" description="Helical" evidence="1">
    <location>
        <begin position="157"/>
        <end position="176"/>
    </location>
</feature>
<dbReference type="Proteomes" id="UP000015559">
    <property type="component" value="Chromosome"/>
</dbReference>
<protein>
    <recommendedName>
        <fullName evidence="4">DUF1109 domain-containing protein</fullName>
    </recommendedName>
</protein>
<keyword evidence="1" id="KW-0472">Membrane</keyword>
<dbReference type="STRING" id="1163617.SCD_n02596"/>
<evidence type="ECO:0000313" key="3">
    <source>
        <dbReference type="Proteomes" id="UP000015559"/>
    </source>
</evidence>
<feature type="transmembrane region" description="Helical" evidence="1">
    <location>
        <begin position="27"/>
        <end position="45"/>
    </location>
</feature>
<reference evidence="2 3" key="1">
    <citation type="journal article" date="2012" name="Appl. Environ. Microbiol.">
        <title>Draft genome sequence of a psychrotolerant sulfur-oxidizing bacterium, Sulfuricella denitrificans skB26, and proteomic insights into cold adaptation.</title>
        <authorList>
            <person name="Watanabe T."/>
            <person name="Kojima H."/>
            <person name="Fukui M."/>
        </authorList>
    </citation>
    <scope>NUCLEOTIDE SEQUENCE [LARGE SCALE GENOMIC DNA]</scope>
    <source>
        <strain evidence="3">skB26</strain>
    </source>
</reference>
<dbReference type="OrthoDB" id="8558793at2"/>
<dbReference type="EMBL" id="AP013066">
    <property type="protein sequence ID" value="BAN36397.1"/>
    <property type="molecule type" value="Genomic_DNA"/>
</dbReference>
<dbReference type="Pfam" id="PF06532">
    <property type="entry name" value="NrsF"/>
    <property type="match status" value="1"/>
</dbReference>
<gene>
    <name evidence="2" type="ORF">SCD_n02596</name>
</gene>
<dbReference type="eggNOG" id="COG4944">
    <property type="taxonomic scope" value="Bacteria"/>
</dbReference>
<evidence type="ECO:0000256" key="1">
    <source>
        <dbReference type="SAM" id="Phobius"/>
    </source>
</evidence>
<dbReference type="HOGENOM" id="CLU_1304185_0_0_4"/>
<proteinExistence type="predicted"/>
<evidence type="ECO:0000313" key="2">
    <source>
        <dbReference type="EMBL" id="BAN36397.1"/>
    </source>
</evidence>
<feature type="transmembrane region" description="Helical" evidence="1">
    <location>
        <begin position="124"/>
        <end position="145"/>
    </location>
</feature>
<feature type="transmembrane region" description="Helical" evidence="1">
    <location>
        <begin position="93"/>
        <end position="112"/>
    </location>
</feature>
<sequence length="211" mass="23749">MVNIEELVESLARDAAPVKPAPHPFMLSLRWVAGAVVYLVASLWISGLRPDLMQKLDEPWFVAELASLVLIFIATSLSAAVLVFPDLHQMRKAAWAPVGLFAIFVIVLFFSWRADVPPAPLPMHSFECTVSITLFALLPAAWTFFSMRQFASTHSRWAGSVALLFAFSVGALWLLLHELNNSIIHVIQWHYLPMLGIGLVGWWLGRRFLKW</sequence>
<accession>S6B7H9</accession>
<dbReference type="KEGG" id="sdr:SCD_n02596"/>
<dbReference type="AlphaFoldDB" id="S6B7H9"/>
<name>S6B7H9_SULDS</name>
<keyword evidence="1" id="KW-0812">Transmembrane</keyword>
<dbReference type="RefSeq" id="WP_009207644.1">
    <property type="nucleotide sequence ID" value="NC_022357.1"/>
</dbReference>
<organism evidence="2 3">
    <name type="scientific">Sulfuricella denitrificans (strain DSM 22764 / NBRC 105220 / skB26)</name>
    <dbReference type="NCBI Taxonomy" id="1163617"/>
    <lineage>
        <taxon>Bacteria</taxon>
        <taxon>Pseudomonadati</taxon>
        <taxon>Pseudomonadota</taxon>
        <taxon>Betaproteobacteria</taxon>
        <taxon>Nitrosomonadales</taxon>
        <taxon>Sulfuricellaceae</taxon>
        <taxon>Sulfuricella</taxon>
    </lineage>
</organism>
<evidence type="ECO:0008006" key="4">
    <source>
        <dbReference type="Google" id="ProtNLM"/>
    </source>
</evidence>
<keyword evidence="1" id="KW-1133">Transmembrane helix</keyword>
<dbReference type="InterPro" id="IPR009495">
    <property type="entry name" value="NrsF"/>
</dbReference>
<feature type="transmembrane region" description="Helical" evidence="1">
    <location>
        <begin position="65"/>
        <end position="84"/>
    </location>
</feature>